<evidence type="ECO:0000256" key="4">
    <source>
        <dbReference type="ARBA" id="ARBA00022631"/>
    </source>
</evidence>
<dbReference type="GO" id="GO:0051997">
    <property type="term" value="F:2-oxo-4-hydroxy-4-carboxy-5-ureidoimidazoline decarboxylase activity"/>
    <property type="evidence" value="ECO:0007669"/>
    <property type="project" value="UniProtKB-EC"/>
</dbReference>
<keyword evidence="4" id="KW-0659">Purine metabolism</keyword>
<evidence type="ECO:0000256" key="1">
    <source>
        <dbReference type="ARBA" id="ARBA00001163"/>
    </source>
</evidence>
<dbReference type="GO" id="GO:0019628">
    <property type="term" value="P:urate catabolic process"/>
    <property type="evidence" value="ECO:0007669"/>
    <property type="project" value="TreeGrafter"/>
</dbReference>
<dbReference type="AlphaFoldDB" id="A0A1H4KRH0"/>
<dbReference type="NCBIfam" id="NF010372">
    <property type="entry name" value="PRK13798.1"/>
    <property type="match status" value="1"/>
</dbReference>
<dbReference type="PANTHER" id="PTHR43466">
    <property type="entry name" value="2-OXO-4-HYDROXY-4-CARBOXY-5-UREIDOIMIDAZOLINE DECARBOXYLASE-RELATED"/>
    <property type="match status" value="1"/>
</dbReference>
<dbReference type="Pfam" id="PF09349">
    <property type="entry name" value="OHCU_decarbox"/>
    <property type="match status" value="1"/>
</dbReference>
<dbReference type="RefSeq" id="WP_074652866.1">
    <property type="nucleotide sequence ID" value="NZ_FNSD01000001.1"/>
</dbReference>
<evidence type="ECO:0000259" key="7">
    <source>
        <dbReference type="Pfam" id="PF09349"/>
    </source>
</evidence>
<dbReference type="InterPro" id="IPR017595">
    <property type="entry name" value="OHCU_decarboxylase-2"/>
</dbReference>
<organism evidence="8 9">
    <name type="scientific">Terriglobus roseus</name>
    <dbReference type="NCBI Taxonomy" id="392734"/>
    <lineage>
        <taxon>Bacteria</taxon>
        <taxon>Pseudomonadati</taxon>
        <taxon>Acidobacteriota</taxon>
        <taxon>Terriglobia</taxon>
        <taxon>Terriglobales</taxon>
        <taxon>Acidobacteriaceae</taxon>
        <taxon>Terriglobus</taxon>
    </lineage>
</organism>
<protein>
    <recommendedName>
        <fullName evidence="3">2-oxo-4-hydroxy-4-carboxy-5-ureidoimidazoline decarboxylase</fullName>
        <ecNumber evidence="3">4.1.1.97</ecNumber>
    </recommendedName>
</protein>
<evidence type="ECO:0000313" key="9">
    <source>
        <dbReference type="Proteomes" id="UP000182409"/>
    </source>
</evidence>
<proteinExistence type="predicted"/>
<dbReference type="Gene3D" id="1.10.3330.10">
    <property type="entry name" value="Oxo-4-hydroxy-4-carboxy-5-ureidoimidazoline decarboxylase"/>
    <property type="match status" value="1"/>
</dbReference>
<comment type="catalytic activity">
    <reaction evidence="1">
        <text>5-hydroxy-2-oxo-4-ureido-2,5-dihydro-1H-imidazole-5-carboxylate + H(+) = (S)-allantoin + CO2</text>
        <dbReference type="Rhea" id="RHEA:26301"/>
        <dbReference type="ChEBI" id="CHEBI:15378"/>
        <dbReference type="ChEBI" id="CHEBI:15678"/>
        <dbReference type="ChEBI" id="CHEBI:16526"/>
        <dbReference type="ChEBI" id="CHEBI:58639"/>
        <dbReference type="EC" id="4.1.1.97"/>
    </reaction>
</comment>
<name>A0A1H4KRH0_9BACT</name>
<gene>
    <name evidence="8" type="ORF">SAMN05443244_1307</name>
</gene>
<reference evidence="8 9" key="1">
    <citation type="submission" date="2016-10" db="EMBL/GenBank/DDBJ databases">
        <authorList>
            <person name="de Groot N.N."/>
        </authorList>
    </citation>
    <scope>NUCLEOTIDE SEQUENCE [LARGE SCALE GENOMIC DNA]</scope>
    <source>
        <strain evidence="8 9">AB35.6</strain>
    </source>
</reference>
<dbReference type="OrthoDB" id="9787041at2"/>
<dbReference type="InterPro" id="IPR036778">
    <property type="entry name" value="OHCU_decarboxylase_sf"/>
</dbReference>
<dbReference type="GO" id="GO:0006144">
    <property type="term" value="P:purine nucleobase metabolic process"/>
    <property type="evidence" value="ECO:0007669"/>
    <property type="project" value="UniProtKB-KW"/>
</dbReference>
<evidence type="ECO:0000313" key="8">
    <source>
        <dbReference type="EMBL" id="SEB60698.1"/>
    </source>
</evidence>
<dbReference type="InterPro" id="IPR018020">
    <property type="entry name" value="OHCU_decarboxylase"/>
</dbReference>
<keyword evidence="5" id="KW-0210">Decarboxylase</keyword>
<dbReference type="SUPFAM" id="SSF158694">
    <property type="entry name" value="UraD-Like"/>
    <property type="match status" value="1"/>
</dbReference>
<dbReference type="PANTHER" id="PTHR43466:SF1">
    <property type="entry name" value="2-OXO-4-HYDROXY-4-CARBOXY-5-UREIDOIMIDAZOLINE DECARBOXYLASE-RELATED"/>
    <property type="match status" value="1"/>
</dbReference>
<evidence type="ECO:0000256" key="2">
    <source>
        <dbReference type="ARBA" id="ARBA00004754"/>
    </source>
</evidence>
<accession>A0A1H4KRH0</accession>
<feature type="domain" description="Oxo-4-hydroxy-4-carboxy-5-ureidoimidazoline decarboxylase" evidence="7">
    <location>
        <begin position="8"/>
        <end position="164"/>
    </location>
</feature>
<evidence type="ECO:0000256" key="5">
    <source>
        <dbReference type="ARBA" id="ARBA00022793"/>
    </source>
</evidence>
<comment type="pathway">
    <text evidence="2">Purine metabolism; urate degradation; (S)-allantoin from urate: step 3/3.</text>
</comment>
<dbReference type="EC" id="4.1.1.97" evidence="3"/>
<evidence type="ECO:0000256" key="3">
    <source>
        <dbReference type="ARBA" id="ARBA00012257"/>
    </source>
</evidence>
<dbReference type="Proteomes" id="UP000182409">
    <property type="component" value="Unassembled WGS sequence"/>
</dbReference>
<dbReference type="NCBIfam" id="TIGR03180">
    <property type="entry name" value="UraD_2"/>
    <property type="match status" value="1"/>
</dbReference>
<evidence type="ECO:0000256" key="6">
    <source>
        <dbReference type="ARBA" id="ARBA00023239"/>
    </source>
</evidence>
<sequence>MSYLDEWNAMSADSAADAALPCCGSQAWARGLASRRPLSTLPELLAASDAAWWSLPAVDWQKAFETHPRIGEQHAQTAVMDTSLQWSAGEQSSAMLSDDAAKARLAEGNRAYEAKFGRIYIVCATGKSAQEMLTILERRMHNNAEDELHESAEQQRQITHIRLRKWLTQKEEEQTA</sequence>
<dbReference type="EMBL" id="FNSD01000001">
    <property type="protein sequence ID" value="SEB60698.1"/>
    <property type="molecule type" value="Genomic_DNA"/>
</dbReference>
<keyword evidence="6" id="KW-0456">Lyase</keyword>